<feature type="compositionally biased region" description="Basic and acidic residues" evidence="1">
    <location>
        <begin position="179"/>
        <end position="192"/>
    </location>
</feature>
<reference evidence="2 3" key="1">
    <citation type="submission" date="2019-01" db="EMBL/GenBank/DDBJ databases">
        <title>Nuclear Genome Assembly of the Microalgal Biofuel strain Nannochloropsis salina CCMP1776.</title>
        <authorList>
            <person name="Hovde B."/>
        </authorList>
    </citation>
    <scope>NUCLEOTIDE SEQUENCE [LARGE SCALE GENOMIC DNA]</scope>
    <source>
        <strain evidence="2 3">CCMP1776</strain>
    </source>
</reference>
<protein>
    <submittedName>
        <fullName evidence="2">Uncharacterized protein</fullName>
    </submittedName>
</protein>
<dbReference type="GO" id="GO:0005829">
    <property type="term" value="C:cytosol"/>
    <property type="evidence" value="ECO:0007669"/>
    <property type="project" value="TreeGrafter"/>
</dbReference>
<sequence length="341" mass="37077">MVAKDQVQGPSELVDDDVAISLKFLFDDDRQIPPPFPLRPLAAPPGCIVPLHQDARDALGGRVWKASIFLKQWLEQKGFLENLRGLAILDVGAGIGALGLACALARPFSPAFVAVTDKSSLLALLRRNVEVARETAATTGGHVPIHIPGSHRKCSGGRQGGISGREEERGEEEEGGEGEGGRESEGGQDRGREGSCHLVACPLDWMERGHGSDCTALLELLHAKTGKKHFDMILAADCVYYPHLYQPLVETLAAMAGENTRVVIANDEGRTDARGVEALAGRRWDEEFFEVFARWFVWGEEEREGEERGGEDRMYPAMEEGGGGPFRVVVARKREGQGGVE</sequence>
<dbReference type="Pfam" id="PF10294">
    <property type="entry name" value="Methyltransf_16"/>
    <property type="match status" value="2"/>
</dbReference>
<dbReference type="OrthoDB" id="413520at2759"/>
<dbReference type="Proteomes" id="UP000355283">
    <property type="component" value="Unassembled WGS sequence"/>
</dbReference>
<name>A0A4D9D0Z8_9STRA</name>
<organism evidence="2 3">
    <name type="scientific">Nannochloropsis salina CCMP1776</name>
    <dbReference type="NCBI Taxonomy" id="1027361"/>
    <lineage>
        <taxon>Eukaryota</taxon>
        <taxon>Sar</taxon>
        <taxon>Stramenopiles</taxon>
        <taxon>Ochrophyta</taxon>
        <taxon>Eustigmatophyceae</taxon>
        <taxon>Eustigmatales</taxon>
        <taxon>Monodopsidaceae</taxon>
        <taxon>Microchloropsis</taxon>
        <taxon>Microchloropsis salina</taxon>
    </lineage>
</organism>
<dbReference type="EMBL" id="SDOX01000016">
    <property type="protein sequence ID" value="TFJ85046.1"/>
    <property type="molecule type" value="Genomic_DNA"/>
</dbReference>
<evidence type="ECO:0000256" key="1">
    <source>
        <dbReference type="SAM" id="MobiDB-lite"/>
    </source>
</evidence>
<dbReference type="PANTHER" id="PTHR14614:SF161">
    <property type="match status" value="1"/>
</dbReference>
<dbReference type="InterPro" id="IPR019410">
    <property type="entry name" value="Methyltransf_16"/>
</dbReference>
<accession>A0A4D9D0Z8</accession>
<dbReference type="PANTHER" id="PTHR14614">
    <property type="entry name" value="HEPATOCELLULAR CARCINOMA-ASSOCIATED ANTIGEN"/>
    <property type="match status" value="1"/>
</dbReference>
<dbReference type="Gene3D" id="3.40.50.150">
    <property type="entry name" value="Vaccinia Virus protein VP39"/>
    <property type="match status" value="1"/>
</dbReference>
<gene>
    <name evidence="2" type="ORF">NSK_003470</name>
</gene>
<feature type="region of interest" description="Disordered" evidence="1">
    <location>
        <begin position="140"/>
        <end position="192"/>
    </location>
</feature>
<dbReference type="SUPFAM" id="SSF53335">
    <property type="entry name" value="S-adenosyl-L-methionine-dependent methyltransferases"/>
    <property type="match status" value="1"/>
</dbReference>
<proteinExistence type="predicted"/>
<dbReference type="AlphaFoldDB" id="A0A4D9D0Z8"/>
<dbReference type="InterPro" id="IPR029063">
    <property type="entry name" value="SAM-dependent_MTases_sf"/>
</dbReference>
<keyword evidence="3" id="KW-1185">Reference proteome</keyword>
<evidence type="ECO:0000313" key="3">
    <source>
        <dbReference type="Proteomes" id="UP000355283"/>
    </source>
</evidence>
<comment type="caution">
    <text evidence="2">The sequence shown here is derived from an EMBL/GenBank/DDBJ whole genome shotgun (WGS) entry which is preliminary data.</text>
</comment>
<evidence type="ECO:0000313" key="2">
    <source>
        <dbReference type="EMBL" id="TFJ85046.1"/>
    </source>
</evidence>
<dbReference type="GO" id="GO:0032991">
    <property type="term" value="C:protein-containing complex"/>
    <property type="evidence" value="ECO:0007669"/>
    <property type="project" value="TreeGrafter"/>
</dbReference>